<accession>A0A8J4E9S5</accession>
<dbReference type="SUPFAM" id="SSF53474">
    <property type="entry name" value="alpha/beta-Hydrolases"/>
    <property type="match status" value="1"/>
</dbReference>
<dbReference type="PANTHER" id="PTHR37946:SF1">
    <property type="entry name" value="SLL1969 PROTEIN"/>
    <property type="match status" value="1"/>
</dbReference>
<dbReference type="PANTHER" id="PTHR37946">
    <property type="entry name" value="SLL1969 PROTEIN"/>
    <property type="match status" value="1"/>
</dbReference>
<dbReference type="Gene3D" id="3.40.50.1820">
    <property type="entry name" value="alpha/beta hydrolase"/>
    <property type="match status" value="1"/>
</dbReference>
<evidence type="ECO:0000313" key="2">
    <source>
        <dbReference type="Proteomes" id="UP000635606"/>
    </source>
</evidence>
<dbReference type="EMBL" id="BOPH01000027">
    <property type="protein sequence ID" value="GIJ67570.1"/>
    <property type="molecule type" value="Genomic_DNA"/>
</dbReference>
<gene>
    <name evidence="1" type="ORF">Voc01_024870</name>
</gene>
<name>A0A8J4E9S5_9ACTN</name>
<dbReference type="Proteomes" id="UP000635606">
    <property type="component" value="Unassembled WGS sequence"/>
</dbReference>
<dbReference type="AlphaFoldDB" id="A0A8J4E9S5"/>
<comment type="caution">
    <text evidence="1">The sequence shown here is derived from an EMBL/GenBank/DDBJ whole genome shotgun (WGS) entry which is preliminary data.</text>
</comment>
<organism evidence="1 2">
    <name type="scientific">Virgisporangium ochraceum</name>
    <dbReference type="NCBI Taxonomy" id="65505"/>
    <lineage>
        <taxon>Bacteria</taxon>
        <taxon>Bacillati</taxon>
        <taxon>Actinomycetota</taxon>
        <taxon>Actinomycetes</taxon>
        <taxon>Micromonosporales</taxon>
        <taxon>Micromonosporaceae</taxon>
        <taxon>Virgisporangium</taxon>
    </lineage>
</organism>
<reference evidence="1" key="1">
    <citation type="submission" date="2021-01" db="EMBL/GenBank/DDBJ databases">
        <title>Whole genome shotgun sequence of Virgisporangium ochraceum NBRC 16418.</title>
        <authorList>
            <person name="Komaki H."/>
            <person name="Tamura T."/>
        </authorList>
    </citation>
    <scope>NUCLEOTIDE SEQUENCE</scope>
    <source>
        <strain evidence="1">NBRC 16418</strain>
    </source>
</reference>
<proteinExistence type="predicted"/>
<keyword evidence="2" id="KW-1185">Reference proteome</keyword>
<protein>
    <submittedName>
        <fullName evidence="1">Lipase</fullName>
    </submittedName>
</protein>
<evidence type="ECO:0000313" key="1">
    <source>
        <dbReference type="EMBL" id="GIJ67570.1"/>
    </source>
</evidence>
<sequence length="242" mass="24659">MVAALVLVLAIAGGVALLLERDGAEPADQATPGAVLLVPGYGGNTRSLAQLAERIRATGRTATVVAPPGDGTGDLREQARNLRDAVDRAKDDGAPSVDIVGYSAGGVVTWLFLEEYEGVASTRRVVTLGSPLHGAKLAAAGAAFGGAACPAACRQLAPGSDVLDDVDEAPVPWLSIWTENDETVQPPDSARFDGATNVSMQSICPGVTISHSQLPVDPQVTALVLKAIGTEPVTAPTSCETA</sequence>
<dbReference type="InterPro" id="IPR029058">
    <property type="entry name" value="AB_hydrolase_fold"/>
</dbReference>